<evidence type="ECO:0000256" key="1">
    <source>
        <dbReference type="SAM" id="MobiDB-lite"/>
    </source>
</evidence>
<reference evidence="3 4" key="1">
    <citation type="journal article" date="2019" name="Nat. Ecol. Evol.">
        <title>Megaphylogeny resolves global patterns of mushroom evolution.</title>
        <authorList>
            <person name="Varga T."/>
            <person name="Krizsan K."/>
            <person name="Foldi C."/>
            <person name="Dima B."/>
            <person name="Sanchez-Garcia M."/>
            <person name="Sanchez-Ramirez S."/>
            <person name="Szollosi G.J."/>
            <person name="Szarkandi J.G."/>
            <person name="Papp V."/>
            <person name="Albert L."/>
            <person name="Andreopoulos W."/>
            <person name="Angelini C."/>
            <person name="Antonin V."/>
            <person name="Barry K.W."/>
            <person name="Bougher N.L."/>
            <person name="Buchanan P."/>
            <person name="Buyck B."/>
            <person name="Bense V."/>
            <person name="Catcheside P."/>
            <person name="Chovatia M."/>
            <person name="Cooper J."/>
            <person name="Damon W."/>
            <person name="Desjardin D."/>
            <person name="Finy P."/>
            <person name="Geml J."/>
            <person name="Haridas S."/>
            <person name="Hughes K."/>
            <person name="Justo A."/>
            <person name="Karasinski D."/>
            <person name="Kautmanova I."/>
            <person name="Kiss B."/>
            <person name="Kocsube S."/>
            <person name="Kotiranta H."/>
            <person name="LaButti K.M."/>
            <person name="Lechner B.E."/>
            <person name="Liimatainen K."/>
            <person name="Lipzen A."/>
            <person name="Lukacs Z."/>
            <person name="Mihaltcheva S."/>
            <person name="Morgado L.N."/>
            <person name="Niskanen T."/>
            <person name="Noordeloos M.E."/>
            <person name="Ohm R.A."/>
            <person name="Ortiz-Santana B."/>
            <person name="Ovrebo C."/>
            <person name="Racz N."/>
            <person name="Riley R."/>
            <person name="Savchenko A."/>
            <person name="Shiryaev A."/>
            <person name="Soop K."/>
            <person name="Spirin V."/>
            <person name="Szebenyi C."/>
            <person name="Tomsovsky M."/>
            <person name="Tulloss R.E."/>
            <person name="Uehling J."/>
            <person name="Grigoriev I.V."/>
            <person name="Vagvolgyi C."/>
            <person name="Papp T."/>
            <person name="Martin F.M."/>
            <person name="Miettinen O."/>
            <person name="Hibbett D.S."/>
            <person name="Nagy L.G."/>
        </authorList>
    </citation>
    <scope>NUCLEOTIDE SEQUENCE [LARGE SCALE GENOMIC DNA]</scope>
    <source>
        <strain evidence="3 4">CBS 121175</strain>
    </source>
</reference>
<evidence type="ECO:0000259" key="2">
    <source>
        <dbReference type="Pfam" id="PF20231"/>
    </source>
</evidence>
<proteinExistence type="predicted"/>
<organism evidence="3 4">
    <name type="scientific">Coprinopsis marcescibilis</name>
    <name type="common">Agaric fungus</name>
    <name type="synonym">Psathyrella marcescibilis</name>
    <dbReference type="NCBI Taxonomy" id="230819"/>
    <lineage>
        <taxon>Eukaryota</taxon>
        <taxon>Fungi</taxon>
        <taxon>Dikarya</taxon>
        <taxon>Basidiomycota</taxon>
        <taxon>Agaricomycotina</taxon>
        <taxon>Agaricomycetes</taxon>
        <taxon>Agaricomycetidae</taxon>
        <taxon>Agaricales</taxon>
        <taxon>Agaricineae</taxon>
        <taxon>Psathyrellaceae</taxon>
        <taxon>Coprinopsis</taxon>
    </lineage>
</organism>
<dbReference type="OrthoDB" id="4743193at2759"/>
<dbReference type="InterPro" id="IPR046496">
    <property type="entry name" value="DUF6589"/>
</dbReference>
<protein>
    <recommendedName>
        <fullName evidence="2">DUF6589 domain-containing protein</fullName>
    </recommendedName>
</protein>
<dbReference type="STRING" id="230819.A0A5C3KEZ8"/>
<name>A0A5C3KEZ8_COPMA</name>
<feature type="region of interest" description="Disordered" evidence="1">
    <location>
        <begin position="693"/>
        <end position="714"/>
    </location>
</feature>
<sequence length="714" mass="80377">MGMDTGPEDSSPPNDDGFWENFDINQVSLVENGEDSPEDLDELIKTQLSSLVTIKKLICTSIMMNHASQRCNSLQSVVGIFLHSCNTSETVCELLARFGLSISTTSINEAVNSLSKEAGEEARRIGQQLMVSYAYDNLDVTLKHGTPTVEQSDETLHHFTTGTLLPLNHGVTSEDLDCSKELWKTSPHNPANRPDPVTKKLNPNTCTRPEIPFECLYTVHAEPDKVHPTGLTRSQRFMAWKILDDLIHHGPDYFQRFSTLNGQPEEVEKIPITKTTQTPLRIIDISPSTPSNNATALTSFFLQAGVGESAKDQRLRELFNRVILVFGDLLTGQHINSLQDSRAQEGTPWNRFQFVVFVLGLFHLKMACADAIWRLFIRPKLSRQDDSSLIKLVAQIRPKETGKIESDPGFRRMHEVIQHVGIAMRLSAWTLEAAKEGPTLDASSQTLDQFANSNPEWETLQAMAKAIVLTHVGIPEPDDNNLPEDSIAEEDEQHRNVLRQHEYFLLYEEISYAMNHGDIGRVEASFIPWMNIFAGCGKHKYAAEMRTYLENVHFIYPKGLSRAIRMNILCNPSGEPGHFRAIDWIVEHNNLYTKRIYGGKFSNHTKDRIITESPLIETYKNVRIQFEDMFCLDHRTTRHSPANMKLTFAKLVAYILENRVMEKVKGRVTRYRVPDAAAKGIGSLLLGANESMATDEEDGGDGDEQVVDDGSLNL</sequence>
<dbReference type="AlphaFoldDB" id="A0A5C3KEZ8"/>
<keyword evidence="4" id="KW-1185">Reference proteome</keyword>
<evidence type="ECO:0000313" key="3">
    <source>
        <dbReference type="EMBL" id="TFK18253.1"/>
    </source>
</evidence>
<accession>A0A5C3KEZ8</accession>
<dbReference type="Pfam" id="PF20231">
    <property type="entry name" value="DUF6589"/>
    <property type="match status" value="1"/>
</dbReference>
<feature type="domain" description="DUF6589" evidence="2">
    <location>
        <begin position="231"/>
        <end position="639"/>
    </location>
</feature>
<feature type="compositionally biased region" description="Acidic residues" evidence="1">
    <location>
        <begin position="693"/>
        <end position="707"/>
    </location>
</feature>
<evidence type="ECO:0000313" key="4">
    <source>
        <dbReference type="Proteomes" id="UP000307440"/>
    </source>
</evidence>
<gene>
    <name evidence="3" type="ORF">FA15DRAFT_649673</name>
</gene>
<dbReference type="EMBL" id="ML210417">
    <property type="protein sequence ID" value="TFK18253.1"/>
    <property type="molecule type" value="Genomic_DNA"/>
</dbReference>
<dbReference type="Proteomes" id="UP000307440">
    <property type="component" value="Unassembled WGS sequence"/>
</dbReference>